<dbReference type="EMBL" id="PGOL01000679">
    <property type="protein sequence ID" value="PKI66328.1"/>
    <property type="molecule type" value="Genomic_DNA"/>
</dbReference>
<feature type="compositionally biased region" description="Low complexity" evidence="1">
    <location>
        <begin position="60"/>
        <end position="74"/>
    </location>
</feature>
<reference evidence="2 3" key="1">
    <citation type="submission" date="2017-11" db="EMBL/GenBank/DDBJ databases">
        <title>De-novo sequencing of pomegranate (Punica granatum L.) genome.</title>
        <authorList>
            <person name="Akparov Z."/>
            <person name="Amiraslanov A."/>
            <person name="Hajiyeva S."/>
            <person name="Abbasov M."/>
            <person name="Kaur K."/>
            <person name="Hamwieh A."/>
            <person name="Solovyev V."/>
            <person name="Salamov A."/>
            <person name="Braich B."/>
            <person name="Kosarev P."/>
            <person name="Mahmoud A."/>
            <person name="Hajiyev E."/>
            <person name="Babayeva S."/>
            <person name="Izzatullayeva V."/>
            <person name="Mammadov A."/>
            <person name="Mammadov A."/>
            <person name="Sharifova S."/>
            <person name="Ojaghi J."/>
            <person name="Eynullazada K."/>
            <person name="Bayramov B."/>
            <person name="Abdulazimova A."/>
            <person name="Shahmuradov I."/>
        </authorList>
    </citation>
    <scope>NUCLEOTIDE SEQUENCE [LARGE SCALE GENOMIC DNA]</scope>
    <source>
        <strain evidence="3">cv. AG2017</strain>
        <tissue evidence="2">Leaf</tissue>
    </source>
</reference>
<dbReference type="Proteomes" id="UP000233551">
    <property type="component" value="Unassembled WGS sequence"/>
</dbReference>
<feature type="region of interest" description="Disordered" evidence="1">
    <location>
        <begin position="31"/>
        <end position="74"/>
    </location>
</feature>
<proteinExistence type="predicted"/>
<protein>
    <submittedName>
        <fullName evidence="2">Uncharacterized protein</fullName>
    </submittedName>
</protein>
<accession>A0A2I0KCQ8</accession>
<evidence type="ECO:0000313" key="3">
    <source>
        <dbReference type="Proteomes" id="UP000233551"/>
    </source>
</evidence>
<gene>
    <name evidence="2" type="ORF">CRG98_013290</name>
</gene>
<comment type="caution">
    <text evidence="2">The sequence shown here is derived from an EMBL/GenBank/DDBJ whole genome shotgun (WGS) entry which is preliminary data.</text>
</comment>
<keyword evidence="3" id="KW-1185">Reference proteome</keyword>
<evidence type="ECO:0000256" key="1">
    <source>
        <dbReference type="SAM" id="MobiDB-lite"/>
    </source>
</evidence>
<name>A0A2I0KCQ8_PUNGR</name>
<sequence>MHNGSRLLEDHGMLLEMAHGSMGHWLTRLGHGRDEHVGKPGKRLGTGKTRGRPESGQCWNGGKETLNGKTNTTNGLGRSKISRICVLFGV</sequence>
<evidence type="ECO:0000313" key="2">
    <source>
        <dbReference type="EMBL" id="PKI66328.1"/>
    </source>
</evidence>
<dbReference type="AlphaFoldDB" id="A0A2I0KCQ8"/>
<organism evidence="2 3">
    <name type="scientific">Punica granatum</name>
    <name type="common">Pomegranate</name>
    <dbReference type="NCBI Taxonomy" id="22663"/>
    <lineage>
        <taxon>Eukaryota</taxon>
        <taxon>Viridiplantae</taxon>
        <taxon>Streptophyta</taxon>
        <taxon>Embryophyta</taxon>
        <taxon>Tracheophyta</taxon>
        <taxon>Spermatophyta</taxon>
        <taxon>Magnoliopsida</taxon>
        <taxon>eudicotyledons</taxon>
        <taxon>Gunneridae</taxon>
        <taxon>Pentapetalae</taxon>
        <taxon>rosids</taxon>
        <taxon>malvids</taxon>
        <taxon>Myrtales</taxon>
        <taxon>Lythraceae</taxon>
        <taxon>Punica</taxon>
    </lineage>
</organism>